<proteinExistence type="predicted"/>
<reference evidence="2" key="1">
    <citation type="submission" date="2021-06" db="EMBL/GenBank/DDBJ databases">
        <authorList>
            <person name="Kallberg Y."/>
            <person name="Tangrot J."/>
            <person name="Rosling A."/>
        </authorList>
    </citation>
    <scope>NUCLEOTIDE SEQUENCE</scope>
    <source>
        <strain evidence="2">AZ414A</strain>
    </source>
</reference>
<gene>
    <name evidence="2" type="ORF">DEBURN_LOCUS10495</name>
</gene>
<feature type="coiled-coil region" evidence="1">
    <location>
        <begin position="63"/>
        <end position="109"/>
    </location>
</feature>
<evidence type="ECO:0000313" key="3">
    <source>
        <dbReference type="Proteomes" id="UP000789706"/>
    </source>
</evidence>
<protein>
    <submittedName>
        <fullName evidence="2">7497_t:CDS:1</fullName>
    </submittedName>
</protein>
<keyword evidence="3" id="KW-1185">Reference proteome</keyword>
<organism evidence="2 3">
    <name type="scientific">Diversispora eburnea</name>
    <dbReference type="NCBI Taxonomy" id="1213867"/>
    <lineage>
        <taxon>Eukaryota</taxon>
        <taxon>Fungi</taxon>
        <taxon>Fungi incertae sedis</taxon>
        <taxon>Mucoromycota</taxon>
        <taxon>Glomeromycotina</taxon>
        <taxon>Glomeromycetes</taxon>
        <taxon>Diversisporales</taxon>
        <taxon>Diversisporaceae</taxon>
        <taxon>Diversispora</taxon>
    </lineage>
</organism>
<accession>A0A9N9D1K0</accession>
<dbReference type="AlphaFoldDB" id="A0A9N9D1K0"/>
<sequence>MVDQKENQIKRMFRRKGNSASETKILERILPKENRKEIYQKYLEIIEYKNRKKNNDNKIEIFKKILNSQFELENEKIRELKEKIDNLKEESLQREIETIERVLSSLREEKNSELLDWLKEEVNSLKERIIIRKTEKYLEAKKTYLDTRLEIAKKLDEYCKNLGENNTNYQERKVIIKGISDILGTLTLSIKPMGIGFNINLGKLGEVASDINDYWEINSQYKSGKEFEKYLESDENNTFKEIYNSLEKVLSKNKGLKISKMIISNLKLKVDTELDIEVLKTFKVRHEKICSIASN</sequence>
<keyword evidence="1" id="KW-0175">Coiled coil</keyword>
<evidence type="ECO:0000313" key="2">
    <source>
        <dbReference type="EMBL" id="CAG8624248.1"/>
    </source>
</evidence>
<name>A0A9N9D1K0_9GLOM</name>
<comment type="caution">
    <text evidence="2">The sequence shown here is derived from an EMBL/GenBank/DDBJ whole genome shotgun (WGS) entry which is preliminary data.</text>
</comment>
<dbReference type="EMBL" id="CAJVPK010003186">
    <property type="protein sequence ID" value="CAG8624248.1"/>
    <property type="molecule type" value="Genomic_DNA"/>
</dbReference>
<evidence type="ECO:0000256" key="1">
    <source>
        <dbReference type="SAM" id="Coils"/>
    </source>
</evidence>
<dbReference type="Proteomes" id="UP000789706">
    <property type="component" value="Unassembled WGS sequence"/>
</dbReference>